<dbReference type="GO" id="GO:0016787">
    <property type="term" value="F:hydrolase activity"/>
    <property type="evidence" value="ECO:0007669"/>
    <property type="project" value="UniProtKB-KW"/>
</dbReference>
<dbReference type="Gene3D" id="3.20.20.140">
    <property type="entry name" value="Metal-dependent hydrolases"/>
    <property type="match status" value="1"/>
</dbReference>
<evidence type="ECO:0000313" key="7">
    <source>
        <dbReference type="Proteomes" id="UP000823921"/>
    </source>
</evidence>
<dbReference type="EMBL" id="DWXO01000083">
    <property type="protein sequence ID" value="HJB81087.1"/>
    <property type="molecule type" value="Genomic_DNA"/>
</dbReference>
<dbReference type="AlphaFoldDB" id="A0A9D2MMX9"/>
<reference evidence="6" key="1">
    <citation type="journal article" date="2021" name="PeerJ">
        <title>Extensive microbial diversity within the chicken gut microbiome revealed by metagenomics and culture.</title>
        <authorList>
            <person name="Gilroy R."/>
            <person name="Ravi A."/>
            <person name="Getino M."/>
            <person name="Pursley I."/>
            <person name="Horton D.L."/>
            <person name="Alikhan N.F."/>
            <person name="Baker D."/>
            <person name="Gharbi K."/>
            <person name="Hall N."/>
            <person name="Watson M."/>
            <person name="Adriaenssens E.M."/>
            <person name="Foster-Nyarko E."/>
            <person name="Jarju S."/>
            <person name="Secka A."/>
            <person name="Antonio M."/>
            <person name="Oren A."/>
            <person name="Chaudhuri R.R."/>
            <person name="La Ragione R."/>
            <person name="Hildebrand F."/>
            <person name="Pallen M.J."/>
        </authorList>
    </citation>
    <scope>NUCLEOTIDE SEQUENCE</scope>
    <source>
        <strain evidence="6">CHK192-8294</strain>
    </source>
</reference>
<feature type="binding site" evidence="4">
    <location>
        <position position="23"/>
    </location>
    <ligand>
        <name>Zn(2+)</name>
        <dbReference type="ChEBI" id="CHEBI:29105"/>
        <label>1</label>
    </ligand>
</feature>
<dbReference type="PANTHER" id="PTHR10819:SF3">
    <property type="entry name" value="PHOSPHOTRIESTERASE-RELATED PROTEIN"/>
    <property type="match status" value="1"/>
</dbReference>
<dbReference type="InterPro" id="IPR001559">
    <property type="entry name" value="Phosphotriesterase"/>
</dbReference>
<dbReference type="InterPro" id="IPR032466">
    <property type="entry name" value="Metal_Hydrolase"/>
</dbReference>
<dbReference type="Pfam" id="PF02126">
    <property type="entry name" value="PTE"/>
    <property type="match status" value="1"/>
</dbReference>
<keyword evidence="1 4" id="KW-0479">Metal-binding</keyword>
<organism evidence="6 7">
    <name type="scientific">Candidatus Flavonifractor intestinigallinarum</name>
    <dbReference type="NCBI Taxonomy" id="2838586"/>
    <lineage>
        <taxon>Bacteria</taxon>
        <taxon>Bacillati</taxon>
        <taxon>Bacillota</taxon>
        <taxon>Clostridia</taxon>
        <taxon>Eubacteriales</taxon>
        <taxon>Oscillospiraceae</taxon>
        <taxon>Flavonifractor</taxon>
    </lineage>
</organism>
<evidence type="ECO:0000256" key="3">
    <source>
        <dbReference type="PIRSR" id="PIRSR601559-50"/>
    </source>
</evidence>
<evidence type="ECO:0000256" key="5">
    <source>
        <dbReference type="PROSITE-ProRule" id="PRU00679"/>
    </source>
</evidence>
<keyword evidence="2" id="KW-0378">Hydrolase</keyword>
<evidence type="ECO:0000256" key="4">
    <source>
        <dbReference type="PIRSR" id="PIRSR601559-51"/>
    </source>
</evidence>
<feature type="binding site" description="via carbamate group" evidence="4">
    <location>
        <position position="135"/>
    </location>
    <ligand>
        <name>Zn(2+)</name>
        <dbReference type="ChEBI" id="CHEBI:29105"/>
        <label>2</label>
    </ligand>
</feature>
<gene>
    <name evidence="6" type="ORF">H9712_08875</name>
</gene>
<dbReference type="SUPFAM" id="SSF51556">
    <property type="entry name" value="Metallo-dependent hydrolases"/>
    <property type="match status" value="1"/>
</dbReference>
<evidence type="ECO:0000256" key="2">
    <source>
        <dbReference type="ARBA" id="ARBA00022801"/>
    </source>
</evidence>
<feature type="modified residue" description="N6-carboxylysine" evidence="3 5">
    <location>
        <position position="135"/>
    </location>
</feature>
<sequence>MKIQSVLGPVDTADLGQVLMHEHLTCADWSMRMNFGSRFYEGDKVTEMACGMLGKAAQQGVATVVDGTPVNLGRDVHLMREVARRTGLNIIASTGFYYQEEPWLGFRDEEQIYDLLMGDCTDGIQGTDSKPGILKAGVARAGVTPLLNKVLHATGRVAAETGLPIFCHHDPSVHSGGEILDLFESCGVPANRVILGHSGDTTDLEYLTAMLERGCWLGMDRFGFCDRDLGLEPRVDTIARLCELGWGSKLLLSHDLAAYLAFWDSWETTKNSDYLHLEEDFTFIHRRVLPALRERGLEPAAVDGLLTANPRAFFEGTSSR</sequence>
<comment type="cofactor">
    <cofactor evidence="4">
        <name>a divalent metal cation</name>
        <dbReference type="ChEBI" id="CHEBI:60240"/>
    </cofactor>
    <text evidence="4">Binds 2 divalent metal cations per subunit.</text>
</comment>
<comment type="caution">
    <text evidence="6">The sequence shown here is derived from an EMBL/GenBank/DDBJ whole genome shotgun (WGS) entry which is preliminary data.</text>
</comment>
<reference evidence="6" key="2">
    <citation type="submission" date="2021-04" db="EMBL/GenBank/DDBJ databases">
        <authorList>
            <person name="Gilroy R."/>
        </authorList>
    </citation>
    <scope>NUCLEOTIDE SEQUENCE</scope>
    <source>
        <strain evidence="6">CHK192-8294</strain>
    </source>
</reference>
<evidence type="ECO:0000313" key="6">
    <source>
        <dbReference type="EMBL" id="HJB81087.1"/>
    </source>
</evidence>
<feature type="binding site" description="via carbamate group" evidence="4">
    <location>
        <position position="135"/>
    </location>
    <ligand>
        <name>Zn(2+)</name>
        <dbReference type="ChEBI" id="CHEBI:29105"/>
        <label>1</label>
    </ligand>
</feature>
<dbReference type="PROSITE" id="PS51347">
    <property type="entry name" value="PHOSPHOTRIESTERASE_2"/>
    <property type="match status" value="1"/>
</dbReference>
<name>A0A9D2MMX9_9FIRM</name>
<feature type="binding site" evidence="4">
    <location>
        <position position="21"/>
    </location>
    <ligand>
        <name>Zn(2+)</name>
        <dbReference type="ChEBI" id="CHEBI:29105"/>
        <label>1</label>
    </ligand>
</feature>
<proteinExistence type="inferred from homology"/>
<feature type="binding site" evidence="4">
    <location>
        <position position="197"/>
    </location>
    <ligand>
        <name>Zn(2+)</name>
        <dbReference type="ChEBI" id="CHEBI:29105"/>
        <label>2</label>
    </ligand>
</feature>
<evidence type="ECO:0000256" key="1">
    <source>
        <dbReference type="ARBA" id="ARBA00022723"/>
    </source>
</evidence>
<comment type="similarity">
    <text evidence="5">Belongs to the metallo-dependent hydrolases superfamily. Phosphotriesterase family.</text>
</comment>
<accession>A0A9D2MMX9</accession>
<protein>
    <submittedName>
        <fullName evidence="6">Phosphotriesterase</fullName>
    </submittedName>
</protein>
<dbReference type="Proteomes" id="UP000823921">
    <property type="component" value="Unassembled WGS sequence"/>
</dbReference>
<feature type="binding site" evidence="4">
    <location>
        <position position="168"/>
    </location>
    <ligand>
        <name>Zn(2+)</name>
        <dbReference type="ChEBI" id="CHEBI:29105"/>
        <label>2</label>
    </ligand>
</feature>
<dbReference type="PANTHER" id="PTHR10819">
    <property type="entry name" value="PHOSPHOTRIESTERASE-RELATED"/>
    <property type="match status" value="1"/>
</dbReference>
<dbReference type="GO" id="GO:0008270">
    <property type="term" value="F:zinc ion binding"/>
    <property type="evidence" value="ECO:0007669"/>
    <property type="project" value="InterPro"/>
</dbReference>
<feature type="binding site" evidence="4">
    <location>
        <position position="255"/>
    </location>
    <ligand>
        <name>Zn(2+)</name>
        <dbReference type="ChEBI" id="CHEBI:29105"/>
        <label>1</label>
    </ligand>
</feature>